<evidence type="ECO:0000313" key="1">
    <source>
        <dbReference type="EMBL" id="QJA91487.1"/>
    </source>
</evidence>
<organism evidence="1">
    <name type="scientific">viral metagenome</name>
    <dbReference type="NCBI Taxonomy" id="1070528"/>
    <lineage>
        <taxon>unclassified sequences</taxon>
        <taxon>metagenomes</taxon>
        <taxon>organismal metagenomes</taxon>
    </lineage>
</organism>
<name>A0A6M3L922_9ZZZZ</name>
<sequence>MDNENKVLDVIKLKNIISDIIIGDEGISFDDIKIEHAHSQDCCENVYADWSHVEMYKKDLEEKGFENLVIKLVEGEGLLLCFLNKWDDGVKIFIPCYNYQNGYYSDNLDLLITKGEITKAINIQDAIEHHID</sequence>
<dbReference type="EMBL" id="MT142991">
    <property type="protein sequence ID" value="QJA91487.1"/>
    <property type="molecule type" value="Genomic_DNA"/>
</dbReference>
<dbReference type="AlphaFoldDB" id="A0A6M3L922"/>
<accession>A0A6M3L922</accession>
<gene>
    <name evidence="1" type="ORF">MM415B03353_0005</name>
</gene>
<protein>
    <submittedName>
        <fullName evidence="1">Uncharacterized protein</fullName>
    </submittedName>
</protein>
<reference evidence="1" key="1">
    <citation type="submission" date="2020-03" db="EMBL/GenBank/DDBJ databases">
        <title>The deep terrestrial virosphere.</title>
        <authorList>
            <person name="Holmfeldt K."/>
            <person name="Nilsson E."/>
            <person name="Simone D."/>
            <person name="Lopez-Fernandez M."/>
            <person name="Wu X."/>
            <person name="de Brujin I."/>
            <person name="Lundin D."/>
            <person name="Andersson A."/>
            <person name="Bertilsson S."/>
            <person name="Dopson M."/>
        </authorList>
    </citation>
    <scope>NUCLEOTIDE SEQUENCE</scope>
    <source>
        <strain evidence="1">MM415B03353</strain>
    </source>
</reference>
<proteinExistence type="predicted"/>